<comment type="caution">
    <text evidence="2">The sequence shown here is derived from an EMBL/GenBank/DDBJ whole genome shotgun (WGS) entry which is preliminary data.</text>
</comment>
<sequence>MSRHTTSTSPSTPCSGSPSLVMKDTAPPPSPPPPPQDNTRPR</sequence>
<reference evidence="2 3" key="1">
    <citation type="submission" date="2019-05" db="EMBL/GenBank/DDBJ databases">
        <title>Another draft genome of Portunus trituberculatus and its Hox gene families provides insights of decapod evolution.</title>
        <authorList>
            <person name="Jeong J.-H."/>
            <person name="Song I."/>
            <person name="Kim S."/>
            <person name="Choi T."/>
            <person name="Kim D."/>
            <person name="Ryu S."/>
            <person name="Kim W."/>
        </authorList>
    </citation>
    <scope>NUCLEOTIDE SEQUENCE [LARGE SCALE GENOMIC DNA]</scope>
    <source>
        <tissue evidence="2">Muscle</tissue>
    </source>
</reference>
<protein>
    <submittedName>
        <fullName evidence="2">Uncharacterized protein</fullName>
    </submittedName>
</protein>
<dbReference type="AlphaFoldDB" id="A0A5B7ECL1"/>
<evidence type="ECO:0000256" key="1">
    <source>
        <dbReference type="SAM" id="MobiDB-lite"/>
    </source>
</evidence>
<evidence type="ECO:0000313" key="3">
    <source>
        <dbReference type="Proteomes" id="UP000324222"/>
    </source>
</evidence>
<accession>A0A5B7ECL1</accession>
<dbReference type="Proteomes" id="UP000324222">
    <property type="component" value="Unassembled WGS sequence"/>
</dbReference>
<feature type="compositionally biased region" description="Pro residues" evidence="1">
    <location>
        <begin position="26"/>
        <end position="36"/>
    </location>
</feature>
<evidence type="ECO:0000313" key="2">
    <source>
        <dbReference type="EMBL" id="MPC30956.1"/>
    </source>
</evidence>
<dbReference type="EMBL" id="VSRR010002343">
    <property type="protein sequence ID" value="MPC30956.1"/>
    <property type="molecule type" value="Genomic_DNA"/>
</dbReference>
<feature type="region of interest" description="Disordered" evidence="1">
    <location>
        <begin position="1"/>
        <end position="42"/>
    </location>
</feature>
<gene>
    <name evidence="2" type="ORF">E2C01_024228</name>
</gene>
<feature type="compositionally biased region" description="Low complexity" evidence="1">
    <location>
        <begin position="1"/>
        <end position="19"/>
    </location>
</feature>
<name>A0A5B7ECL1_PORTR</name>
<organism evidence="2 3">
    <name type="scientific">Portunus trituberculatus</name>
    <name type="common">Swimming crab</name>
    <name type="synonym">Neptunus trituberculatus</name>
    <dbReference type="NCBI Taxonomy" id="210409"/>
    <lineage>
        <taxon>Eukaryota</taxon>
        <taxon>Metazoa</taxon>
        <taxon>Ecdysozoa</taxon>
        <taxon>Arthropoda</taxon>
        <taxon>Crustacea</taxon>
        <taxon>Multicrustacea</taxon>
        <taxon>Malacostraca</taxon>
        <taxon>Eumalacostraca</taxon>
        <taxon>Eucarida</taxon>
        <taxon>Decapoda</taxon>
        <taxon>Pleocyemata</taxon>
        <taxon>Brachyura</taxon>
        <taxon>Eubrachyura</taxon>
        <taxon>Portunoidea</taxon>
        <taxon>Portunidae</taxon>
        <taxon>Portuninae</taxon>
        <taxon>Portunus</taxon>
    </lineage>
</organism>
<keyword evidence="3" id="KW-1185">Reference proteome</keyword>
<proteinExistence type="predicted"/>